<name>A0ABV9LS49_9ALTE</name>
<comment type="caution">
    <text evidence="2">The sequence shown here is derived from an EMBL/GenBank/DDBJ whole genome shotgun (WGS) entry which is preliminary data.</text>
</comment>
<keyword evidence="1" id="KW-0472">Membrane</keyword>
<proteinExistence type="predicted"/>
<keyword evidence="1" id="KW-1133">Transmembrane helix</keyword>
<evidence type="ECO:0000313" key="3">
    <source>
        <dbReference type="Proteomes" id="UP001595897"/>
    </source>
</evidence>
<gene>
    <name evidence="2" type="ORF">ACFO4O_02845</name>
</gene>
<evidence type="ECO:0000256" key="1">
    <source>
        <dbReference type="SAM" id="Phobius"/>
    </source>
</evidence>
<feature type="transmembrane region" description="Helical" evidence="1">
    <location>
        <begin position="35"/>
        <end position="53"/>
    </location>
</feature>
<feature type="transmembrane region" description="Helical" evidence="1">
    <location>
        <begin position="59"/>
        <end position="76"/>
    </location>
</feature>
<keyword evidence="1" id="KW-0812">Transmembrane</keyword>
<organism evidence="2 3">
    <name type="scientific">Glaciecola siphonariae</name>
    <dbReference type="NCBI Taxonomy" id="521012"/>
    <lineage>
        <taxon>Bacteria</taxon>
        <taxon>Pseudomonadati</taxon>
        <taxon>Pseudomonadota</taxon>
        <taxon>Gammaproteobacteria</taxon>
        <taxon>Alteromonadales</taxon>
        <taxon>Alteromonadaceae</taxon>
        <taxon>Glaciecola</taxon>
    </lineage>
</organism>
<dbReference type="Proteomes" id="UP001595897">
    <property type="component" value="Unassembled WGS sequence"/>
</dbReference>
<evidence type="ECO:0000313" key="2">
    <source>
        <dbReference type="EMBL" id="MFC4699090.1"/>
    </source>
</evidence>
<reference evidence="3" key="1">
    <citation type="journal article" date="2019" name="Int. J. Syst. Evol. Microbiol.">
        <title>The Global Catalogue of Microorganisms (GCM) 10K type strain sequencing project: providing services to taxonomists for standard genome sequencing and annotation.</title>
        <authorList>
            <consortium name="The Broad Institute Genomics Platform"/>
            <consortium name="The Broad Institute Genome Sequencing Center for Infectious Disease"/>
            <person name="Wu L."/>
            <person name="Ma J."/>
        </authorList>
    </citation>
    <scope>NUCLEOTIDE SEQUENCE [LARGE SCALE GENOMIC DNA]</scope>
    <source>
        <strain evidence="3">KACC 12507</strain>
    </source>
</reference>
<dbReference type="EMBL" id="JBHSGU010000002">
    <property type="protein sequence ID" value="MFC4699090.1"/>
    <property type="molecule type" value="Genomic_DNA"/>
</dbReference>
<sequence>MNNIMSEPSKAAGAVNMTLMTIEDFRARPCTFEYLMLYLASSSFIIMLAATLFGQISGIWMVGNTVFFAACGAFLLQCRYKRHARAAQFYQQWLQGLSNQEIEELKHRLRPQSRETHIVSALT</sequence>
<keyword evidence="3" id="KW-1185">Reference proteome</keyword>
<protein>
    <submittedName>
        <fullName evidence="2">Uncharacterized protein</fullName>
    </submittedName>
</protein>
<dbReference type="RefSeq" id="WP_382405826.1">
    <property type="nucleotide sequence ID" value="NZ_JBHSGU010000002.1"/>
</dbReference>
<accession>A0ABV9LS49</accession>